<organism evidence="1">
    <name type="scientific">marine sediment metagenome</name>
    <dbReference type="NCBI Taxonomy" id="412755"/>
    <lineage>
        <taxon>unclassified sequences</taxon>
        <taxon>metagenomes</taxon>
        <taxon>ecological metagenomes</taxon>
    </lineage>
</organism>
<accession>A0A0F9NNY8</accession>
<gene>
    <name evidence="1" type="ORF">LCGC14_1237850</name>
</gene>
<dbReference type="AlphaFoldDB" id="A0A0F9NNY8"/>
<protein>
    <submittedName>
        <fullName evidence="1">Uncharacterized protein</fullName>
    </submittedName>
</protein>
<reference evidence="1" key="1">
    <citation type="journal article" date="2015" name="Nature">
        <title>Complex archaea that bridge the gap between prokaryotes and eukaryotes.</title>
        <authorList>
            <person name="Spang A."/>
            <person name="Saw J.H."/>
            <person name="Jorgensen S.L."/>
            <person name="Zaremba-Niedzwiedzka K."/>
            <person name="Martijn J."/>
            <person name="Lind A.E."/>
            <person name="van Eijk R."/>
            <person name="Schleper C."/>
            <person name="Guy L."/>
            <person name="Ettema T.J."/>
        </authorList>
    </citation>
    <scope>NUCLEOTIDE SEQUENCE</scope>
</reference>
<name>A0A0F9NNY8_9ZZZZ</name>
<sequence>MKRFIIAIAILALFVPGLVDALQLTQGWNESTLSANAEIINSTGAFQHKGLWNVNDDFTGSSIDSSIWNTSTNAAGTVTLEPDKDRVFLFSGPTTANAAMLIDKLSLDPLNDEFRLDATVPSPIAGDTFITFNSILEPAVMPNAQFSSDRVITMGSDQVLYIDNVGAFHSWNGSAWQAGTGGALSYHLHRAVLINFDDSGTMRWKLLLFDSARTQQDETTPVAWSATRAPAGGKSLWFWTGTARTDAASISFYMLGYTRYDEPEGINYSTSAQIVNTDTITFAEDFNSDDIQILVGNIPTAATEFKIYVQENAGAFGSAINVNTTILAGETGWHDFMPGSIFNSHTSITLKVELNTPNSDLQLKAYAVKIKGVTIAGGGAADDKLIGGTLGGF</sequence>
<evidence type="ECO:0000313" key="1">
    <source>
        <dbReference type="EMBL" id="KKM90525.1"/>
    </source>
</evidence>
<dbReference type="EMBL" id="LAZR01006661">
    <property type="protein sequence ID" value="KKM90525.1"/>
    <property type="molecule type" value="Genomic_DNA"/>
</dbReference>
<proteinExistence type="predicted"/>
<comment type="caution">
    <text evidence="1">The sequence shown here is derived from an EMBL/GenBank/DDBJ whole genome shotgun (WGS) entry which is preliminary data.</text>
</comment>